<comment type="similarity">
    <text evidence="1">Belongs to the UPF0749 family.</text>
</comment>
<dbReference type="EMBL" id="LSRC01000011">
    <property type="protein sequence ID" value="KXI18649.1"/>
    <property type="molecule type" value="Genomic_DNA"/>
</dbReference>
<keyword evidence="2" id="KW-0472">Membrane</keyword>
<keyword evidence="2" id="KW-1133">Transmembrane helix</keyword>
<comment type="caution">
    <text evidence="3">The sequence shown here is derived from an EMBL/GenBank/DDBJ whole genome shotgun (WGS) entry which is preliminary data.</text>
</comment>
<evidence type="ECO:0008006" key="5">
    <source>
        <dbReference type="Google" id="ProtNLM"/>
    </source>
</evidence>
<name>A0A135ZAJ5_GARVA</name>
<dbReference type="AlphaFoldDB" id="A0A135ZAJ5"/>
<proteinExistence type="inferred from homology"/>
<dbReference type="GO" id="GO:0005886">
    <property type="term" value="C:plasma membrane"/>
    <property type="evidence" value="ECO:0007669"/>
    <property type="project" value="TreeGrafter"/>
</dbReference>
<evidence type="ECO:0000313" key="3">
    <source>
        <dbReference type="EMBL" id="KXI18649.1"/>
    </source>
</evidence>
<feature type="transmembrane region" description="Helical" evidence="2">
    <location>
        <begin position="105"/>
        <end position="126"/>
    </location>
</feature>
<evidence type="ECO:0000313" key="4">
    <source>
        <dbReference type="Proteomes" id="UP000070505"/>
    </source>
</evidence>
<evidence type="ECO:0000256" key="1">
    <source>
        <dbReference type="ARBA" id="ARBA00009108"/>
    </source>
</evidence>
<organism evidence="3 4">
    <name type="scientific">Gardnerella vaginalis</name>
    <dbReference type="NCBI Taxonomy" id="2702"/>
    <lineage>
        <taxon>Bacteria</taxon>
        <taxon>Bacillati</taxon>
        <taxon>Actinomycetota</taxon>
        <taxon>Actinomycetes</taxon>
        <taxon>Bifidobacteriales</taxon>
        <taxon>Bifidobacteriaceae</taxon>
        <taxon>Gardnerella</taxon>
    </lineage>
</organism>
<sequence>MSRGGIDSNDIKALDESIINQAPSFPALDGSQLIRRRATFSKSIFNIASHHASNNRNRLVRHHDRRRYVDDYSLRLIDDLINRPVDPLFMDSRLNTQKVSPLSLWTTRVVVFIVCIAVGTIGTQFVRKLHVDSRKTIRMSLANELSGHTTKFNSLLKEVTKLHNSVDRESKRITTPEENQVTKNDDMTNGINPVEGPGIVITLANPFSAGAGSSEGNLPRESSGARMRVITDRDIQRFVSILWEGGAEAIAVNGHRLGVQTSIRTAGQSILIGVNQTQSPYTIEAIGDSGKLYKKISDQKYSSWYSSLTNAGINPQVSSSNVLKLSVASTGDIQFAQRRKIGE</sequence>
<gene>
    <name evidence="3" type="ORF">HMPREF3230_00235</name>
</gene>
<reference evidence="4" key="1">
    <citation type="submission" date="2016-02" db="EMBL/GenBank/DDBJ databases">
        <authorList>
            <person name="Mitreva M."/>
            <person name="Pepin K.H."/>
            <person name="Mihindukulasuriya K.A."/>
            <person name="Fulton R."/>
            <person name="Fronick C."/>
            <person name="O'Laughlin M."/>
            <person name="Miner T."/>
            <person name="Herter B."/>
            <person name="Rosa B.A."/>
            <person name="Cordes M."/>
            <person name="Tomlinson C."/>
            <person name="Wollam A."/>
            <person name="Palsikar V.B."/>
            <person name="Mardis E.R."/>
            <person name="Wilson R.K."/>
        </authorList>
    </citation>
    <scope>NUCLEOTIDE SEQUENCE [LARGE SCALE GENOMIC DNA]</scope>
    <source>
        <strain evidence="4">CMW7778B</strain>
    </source>
</reference>
<dbReference type="Gene3D" id="3.30.70.1880">
    <property type="entry name" value="Protein of unknown function DUF881"/>
    <property type="match status" value="1"/>
</dbReference>
<dbReference type="Pfam" id="PF05949">
    <property type="entry name" value="DUF881"/>
    <property type="match status" value="1"/>
</dbReference>
<dbReference type="PANTHER" id="PTHR37313:SF1">
    <property type="entry name" value="UPF0749 PROTEIN RV1823"/>
    <property type="match status" value="1"/>
</dbReference>
<protein>
    <recommendedName>
        <fullName evidence="5">DUF881 domain-containing protein</fullName>
    </recommendedName>
</protein>
<dbReference type="Proteomes" id="UP000070505">
    <property type="component" value="Unassembled WGS sequence"/>
</dbReference>
<keyword evidence="2" id="KW-0812">Transmembrane</keyword>
<accession>A0A135ZAJ5</accession>
<dbReference type="PANTHER" id="PTHR37313">
    <property type="entry name" value="UPF0749 PROTEIN RV1825"/>
    <property type="match status" value="1"/>
</dbReference>
<evidence type="ECO:0000256" key="2">
    <source>
        <dbReference type="SAM" id="Phobius"/>
    </source>
</evidence>
<dbReference type="RefSeq" id="WP_075523157.1">
    <property type="nucleotide sequence ID" value="NZ_KQ961853.1"/>
</dbReference>
<dbReference type="InterPro" id="IPR010273">
    <property type="entry name" value="DUF881"/>
</dbReference>
<dbReference type="PATRIC" id="fig|2702.101.peg.229"/>